<dbReference type="EMBL" id="BSFP01000019">
    <property type="protein sequence ID" value="GLL01930.1"/>
    <property type="molecule type" value="Genomic_DNA"/>
</dbReference>
<dbReference type="AlphaFoldDB" id="A0A9W6NLG4"/>
<dbReference type="Proteomes" id="UP001143480">
    <property type="component" value="Unassembled WGS sequence"/>
</dbReference>
<organism evidence="2 3">
    <name type="scientific">Dactylosporangium matsuzakiense</name>
    <dbReference type="NCBI Taxonomy" id="53360"/>
    <lineage>
        <taxon>Bacteria</taxon>
        <taxon>Bacillati</taxon>
        <taxon>Actinomycetota</taxon>
        <taxon>Actinomycetes</taxon>
        <taxon>Micromonosporales</taxon>
        <taxon>Micromonosporaceae</taxon>
        <taxon>Dactylosporangium</taxon>
    </lineage>
</organism>
<dbReference type="InterPro" id="IPR046198">
    <property type="entry name" value="DUF6230"/>
</dbReference>
<protein>
    <submittedName>
        <fullName evidence="2">Cholesterol esterase</fullName>
    </submittedName>
</protein>
<keyword evidence="1" id="KW-0812">Transmembrane</keyword>
<dbReference type="Pfam" id="PF19741">
    <property type="entry name" value="DUF6230"/>
    <property type="match status" value="1"/>
</dbReference>
<evidence type="ECO:0000313" key="3">
    <source>
        <dbReference type="Proteomes" id="UP001143480"/>
    </source>
</evidence>
<proteinExistence type="predicted"/>
<sequence>MTVAQGSTVKGGTRWKRFATVVVPASFIAGAIVFGQATGAIAASFNVSGSQFKVSADRLEGTGFVQYGGFATEKGGDPRNPADPKNHAVAVSGIAKAKLFNLCQSVKVPNLPVTMVIHAGKDPKAPAEATDLLIDLTSLKGDATFDNIQIGIDASDLSKGGVNAKGLQGSFAQQADGVVITGLKQVAWSTTAGTFKLTGLDLSLSTGPNAEECF</sequence>
<name>A0A9W6NLG4_9ACTN</name>
<dbReference type="RefSeq" id="WP_246655855.1">
    <property type="nucleotide sequence ID" value="NZ_BAAAXA010000001.1"/>
</dbReference>
<evidence type="ECO:0000256" key="1">
    <source>
        <dbReference type="SAM" id="Phobius"/>
    </source>
</evidence>
<reference evidence="2" key="1">
    <citation type="journal article" date="2014" name="Int. J. Syst. Evol. Microbiol.">
        <title>Complete genome sequence of Corynebacterium casei LMG S-19264T (=DSM 44701T), isolated from a smear-ripened cheese.</title>
        <authorList>
            <consortium name="US DOE Joint Genome Institute (JGI-PGF)"/>
            <person name="Walter F."/>
            <person name="Albersmeier A."/>
            <person name="Kalinowski J."/>
            <person name="Ruckert C."/>
        </authorList>
    </citation>
    <scope>NUCLEOTIDE SEQUENCE</scope>
    <source>
        <strain evidence="2">VKM Ac-1321</strain>
    </source>
</reference>
<keyword evidence="1" id="KW-0472">Membrane</keyword>
<keyword evidence="3" id="KW-1185">Reference proteome</keyword>
<reference evidence="2" key="2">
    <citation type="submission" date="2023-01" db="EMBL/GenBank/DDBJ databases">
        <authorList>
            <person name="Sun Q."/>
            <person name="Evtushenko L."/>
        </authorList>
    </citation>
    <scope>NUCLEOTIDE SEQUENCE</scope>
    <source>
        <strain evidence="2">VKM Ac-1321</strain>
    </source>
</reference>
<accession>A0A9W6NLG4</accession>
<gene>
    <name evidence="2" type="ORF">GCM10017581_036720</name>
</gene>
<keyword evidence="1" id="KW-1133">Transmembrane helix</keyword>
<feature type="transmembrane region" description="Helical" evidence="1">
    <location>
        <begin position="21"/>
        <end position="45"/>
    </location>
</feature>
<comment type="caution">
    <text evidence="2">The sequence shown here is derived from an EMBL/GenBank/DDBJ whole genome shotgun (WGS) entry which is preliminary data.</text>
</comment>
<evidence type="ECO:0000313" key="2">
    <source>
        <dbReference type="EMBL" id="GLL01930.1"/>
    </source>
</evidence>